<dbReference type="EMBL" id="JAWDGP010004549">
    <property type="protein sequence ID" value="KAK3763501.1"/>
    <property type="molecule type" value="Genomic_DNA"/>
</dbReference>
<gene>
    <name evidence="1" type="ORF">RRG08_062429</name>
</gene>
<sequence>RLSLAVCLGKPSLCLDFKERFSDK</sequence>
<evidence type="ECO:0000313" key="2">
    <source>
        <dbReference type="Proteomes" id="UP001283361"/>
    </source>
</evidence>
<keyword evidence="2" id="KW-1185">Reference proteome</keyword>
<reference evidence="1" key="1">
    <citation type="journal article" date="2023" name="G3 (Bethesda)">
        <title>A reference genome for the long-term kleptoplast-retaining sea slug Elysia crispata morphotype clarki.</title>
        <authorList>
            <person name="Eastman K.E."/>
            <person name="Pendleton A.L."/>
            <person name="Shaikh M.A."/>
            <person name="Suttiyut T."/>
            <person name="Ogas R."/>
            <person name="Tomko P."/>
            <person name="Gavelis G."/>
            <person name="Widhalm J.R."/>
            <person name="Wisecaver J.H."/>
        </authorList>
    </citation>
    <scope>NUCLEOTIDE SEQUENCE</scope>
    <source>
        <strain evidence="1">ECLA1</strain>
    </source>
</reference>
<accession>A0AAE1DAN0</accession>
<dbReference type="Proteomes" id="UP001283361">
    <property type="component" value="Unassembled WGS sequence"/>
</dbReference>
<name>A0AAE1DAN0_9GAST</name>
<evidence type="ECO:0000313" key="1">
    <source>
        <dbReference type="EMBL" id="KAK3763501.1"/>
    </source>
</evidence>
<organism evidence="1 2">
    <name type="scientific">Elysia crispata</name>
    <name type="common">lettuce slug</name>
    <dbReference type="NCBI Taxonomy" id="231223"/>
    <lineage>
        <taxon>Eukaryota</taxon>
        <taxon>Metazoa</taxon>
        <taxon>Spiralia</taxon>
        <taxon>Lophotrochozoa</taxon>
        <taxon>Mollusca</taxon>
        <taxon>Gastropoda</taxon>
        <taxon>Heterobranchia</taxon>
        <taxon>Euthyneura</taxon>
        <taxon>Panpulmonata</taxon>
        <taxon>Sacoglossa</taxon>
        <taxon>Placobranchoidea</taxon>
        <taxon>Plakobranchidae</taxon>
        <taxon>Elysia</taxon>
    </lineage>
</organism>
<feature type="non-terminal residue" evidence="1">
    <location>
        <position position="1"/>
    </location>
</feature>
<dbReference type="AlphaFoldDB" id="A0AAE1DAN0"/>
<comment type="caution">
    <text evidence="1">The sequence shown here is derived from an EMBL/GenBank/DDBJ whole genome shotgun (WGS) entry which is preliminary data.</text>
</comment>
<protein>
    <submittedName>
        <fullName evidence="1">Uncharacterized protein</fullName>
    </submittedName>
</protein>
<proteinExistence type="predicted"/>